<dbReference type="GO" id="GO:0050215">
    <property type="term" value="F:propanediol dehydratase activity"/>
    <property type="evidence" value="ECO:0007669"/>
    <property type="project" value="UniProtKB-EC"/>
</dbReference>
<dbReference type="Gene3D" id="3.20.20.350">
    <property type="entry name" value="Diol/glycerol dehydratase, large subunit"/>
    <property type="match status" value="1"/>
</dbReference>
<feature type="domain" description="Diol/glycerol dehydratase large subunit" evidence="2">
    <location>
        <begin position="27"/>
        <end position="576"/>
    </location>
</feature>
<name>A0ABT9QQP6_9ACTN</name>
<gene>
    <name evidence="3" type="ORF">J2853_007961</name>
</gene>
<dbReference type="Proteomes" id="UP001225356">
    <property type="component" value="Unassembled WGS sequence"/>
</dbReference>
<sequence length="787" mass="84748">MSIKRAARPQPPAAPQRAGRRTPVTPKRSKRTEILENRPVNLDGFVEEWPEVGMVAMDSPYDPRPSVRVENGTIVEMDGRDRADFDFLDQFIADHAIDAEATERAMALSATEIAHLLLDPRVSRAEVLAVSSGLTPAKLLDVVKTMNVVEMMMALQKMRARRTPANQGHSTSARDNPVQVAADAAEAGLRGFRELETTLGIVRYAPLVAIALQVGAQAGKPGVLTQCALEEATELELGMRGITAYAETISVYGTEQVFCDGDDTPWSKAFLASAYASRGIKMRFTSGTGSEVQMGNAEGRSMLYLEIRCILVAKGAGVQGLQNGSISCIGVPGAVPAGIRAVLAENLIASTVDLECASGNDQSFSHSDMRRTARMMPQLLPGTDFICSGYSAVPNYDNMFAGSNMDPEDYDDWNTLQRDLQVDGALRHVPEAEILAARNRAARALQGVFAHLDLAPITDREIEAVTYSHGSKELPPRDVLEDLKSAQAVMDRGVTGLDIVKGLEAGGFPDVAEALLGVLRQRVSGDLLHTSAILTPELTTLSAVNDANDYAGPGSGYRPSGERWEEMKRLRHVVSARNPEQEVGGASPAVVAEAAGATGGRTLHLGEKGPARPGRRSDEVVIGVSPAFGDFFSKTIVDVPHAEVLRELLAGVEEQGVHARVIRLRSSADLAVIAHTAARLSGSGIGIGILSRGTTMIHQKDLVRLSNLELFPQAPLMDLETFRKIGRNAARYAKGESPEPVPSRNDYMARPRWQAKAALLHIKETEFVRSGAEPVELEVLIRMADAV</sequence>
<protein>
    <submittedName>
        <fullName evidence="3">Propanediol dehydratase large subunit</fullName>
        <ecNumber evidence="3">4.2.1.28</ecNumber>
    </submittedName>
</protein>
<dbReference type="InterPro" id="IPR003206">
    <property type="entry name" value="Diol/glycerol_deHydtase_lsu"/>
</dbReference>
<dbReference type="SUPFAM" id="SSF51703">
    <property type="entry name" value="Cobalamin (vitamin B12)-dependent enzymes"/>
    <property type="match status" value="1"/>
</dbReference>
<dbReference type="EMBL" id="JAUSQU010000001">
    <property type="protein sequence ID" value="MDP9848750.1"/>
    <property type="molecule type" value="Genomic_DNA"/>
</dbReference>
<dbReference type="EC" id="4.2.1.28" evidence="3"/>
<dbReference type="InterPro" id="IPR003208">
    <property type="entry name" value="Dehydtase/Dehydtase_re"/>
</dbReference>
<dbReference type="Pfam" id="PF02288">
    <property type="entry name" value="Dehydratase_MU"/>
    <property type="match status" value="1"/>
</dbReference>
<dbReference type="InterPro" id="IPR010254">
    <property type="entry name" value="B12-dep_deHydtase_bsu"/>
</dbReference>
<dbReference type="Pfam" id="PF02286">
    <property type="entry name" value="Dehydratase_LU"/>
    <property type="match status" value="1"/>
</dbReference>
<dbReference type="Gene3D" id="3.40.50.10150">
    <property type="entry name" value="B12-dependent dehydatase associated subunit"/>
    <property type="match status" value="1"/>
</dbReference>
<evidence type="ECO:0000256" key="1">
    <source>
        <dbReference type="SAM" id="MobiDB-lite"/>
    </source>
</evidence>
<evidence type="ECO:0000259" key="2">
    <source>
        <dbReference type="Pfam" id="PF02286"/>
    </source>
</evidence>
<dbReference type="NCBIfam" id="NF011616">
    <property type="entry name" value="PRK15042.1"/>
    <property type="match status" value="1"/>
</dbReference>
<dbReference type="RefSeq" id="WP_307566243.1">
    <property type="nucleotide sequence ID" value="NZ_JAUSQU010000001.1"/>
</dbReference>
<keyword evidence="4" id="KW-1185">Reference proteome</keyword>
<dbReference type="InterPro" id="IPR016176">
    <property type="entry name" value="Cbl-dep_enz_cat"/>
</dbReference>
<dbReference type="NCBIfam" id="NF011979">
    <property type="entry name" value="PRK15444.1"/>
    <property type="match status" value="1"/>
</dbReference>
<evidence type="ECO:0000313" key="3">
    <source>
        <dbReference type="EMBL" id="MDP9848750.1"/>
    </source>
</evidence>
<proteinExistence type="predicted"/>
<comment type="caution">
    <text evidence="3">The sequence shown here is derived from an EMBL/GenBank/DDBJ whole genome shotgun (WGS) entry which is preliminary data.</text>
</comment>
<dbReference type="SUPFAM" id="SSF52968">
    <property type="entry name" value="B12-dependent dehydatase associated subunit"/>
    <property type="match status" value="1"/>
</dbReference>
<dbReference type="InterPro" id="IPR036999">
    <property type="entry name" value="Diol/glycerol_deHase_lsu_sf"/>
</dbReference>
<accession>A0ABT9QQP6</accession>
<feature type="region of interest" description="Disordered" evidence="1">
    <location>
        <begin position="1"/>
        <end position="36"/>
    </location>
</feature>
<reference evidence="3 4" key="1">
    <citation type="submission" date="2023-07" db="EMBL/GenBank/DDBJ databases">
        <title>Sequencing the genomes of 1000 actinobacteria strains.</title>
        <authorList>
            <person name="Klenk H.-P."/>
        </authorList>
    </citation>
    <scope>NUCLEOTIDE SEQUENCE [LARGE SCALE GENOMIC DNA]</scope>
    <source>
        <strain evidence="3 4">DSM 46740</strain>
    </source>
</reference>
<keyword evidence="3" id="KW-0456">Lyase</keyword>
<organism evidence="3 4">
    <name type="scientific">Streptosporangium lutulentum</name>
    <dbReference type="NCBI Taxonomy" id="1461250"/>
    <lineage>
        <taxon>Bacteria</taxon>
        <taxon>Bacillati</taxon>
        <taxon>Actinomycetota</taxon>
        <taxon>Actinomycetes</taxon>
        <taxon>Streptosporangiales</taxon>
        <taxon>Streptosporangiaceae</taxon>
        <taxon>Streptosporangium</taxon>
    </lineage>
</organism>
<evidence type="ECO:0000313" key="4">
    <source>
        <dbReference type="Proteomes" id="UP001225356"/>
    </source>
</evidence>